<sequence length="334" mass="39332">MTYYTLPKLFKYNNTNIIDLMNLTSLHKTMIHDDSFLEQMLNTFISKTNTSLYDEIKTMHSFTDLLNIKIPDEIYHPKTYFAFIEINKISKIFEKQHIVSLHMSNTHDYLDALFQLRKGKDRYIYMSEKNDISNSTIPSYIGYEQLNSSNTSSINRVISKYNNTIDLICINYDDIKDIIKNLLLAIVFQKESGNLIIKIKRLNNYITKEIIYILMSLYDNVLIIKPKIVNSVNEYKYIVAEKKKTNNLNLNIIRKLIYQLSKLPNDTYPVRILQIELPQILVNKIDECELIMSENTLSTHMKILNSIHLNNVNLRGIDNKNEKESRIWLKENII</sequence>
<dbReference type="Gene3D" id="3.40.50.12760">
    <property type="match status" value="1"/>
</dbReference>
<evidence type="ECO:0000313" key="1">
    <source>
        <dbReference type="EMBL" id="QHU29842.1"/>
    </source>
</evidence>
<dbReference type="AlphaFoldDB" id="A0A6C0LKX1"/>
<proteinExistence type="predicted"/>
<reference evidence="1" key="1">
    <citation type="journal article" date="2020" name="Nature">
        <title>Giant virus diversity and host interactions through global metagenomics.</title>
        <authorList>
            <person name="Schulz F."/>
            <person name="Roux S."/>
            <person name="Paez-Espino D."/>
            <person name="Jungbluth S."/>
            <person name="Walsh D.A."/>
            <person name="Denef V.J."/>
            <person name="McMahon K.D."/>
            <person name="Konstantinidis K.T."/>
            <person name="Eloe-Fadrosh E.A."/>
            <person name="Kyrpides N.C."/>
            <person name="Woyke T."/>
        </authorList>
    </citation>
    <scope>NUCLEOTIDE SEQUENCE</scope>
    <source>
        <strain evidence="1">GVMAG-M-3300027810-10</strain>
    </source>
</reference>
<organism evidence="1">
    <name type="scientific">viral metagenome</name>
    <dbReference type="NCBI Taxonomy" id="1070528"/>
    <lineage>
        <taxon>unclassified sequences</taxon>
        <taxon>metagenomes</taxon>
        <taxon>organismal metagenomes</taxon>
    </lineage>
</organism>
<dbReference type="EMBL" id="MN740497">
    <property type="protein sequence ID" value="QHU29842.1"/>
    <property type="molecule type" value="Genomic_DNA"/>
</dbReference>
<accession>A0A6C0LKX1</accession>
<name>A0A6C0LKX1_9ZZZZ</name>
<protein>
    <submittedName>
        <fullName evidence="1">Uncharacterized protein</fullName>
    </submittedName>
</protein>